<comment type="caution">
    <text evidence="5">The sequence shown here is derived from an EMBL/GenBank/DDBJ whole genome shotgun (WGS) entry which is preliminary data.</text>
</comment>
<evidence type="ECO:0000313" key="6">
    <source>
        <dbReference type="Proteomes" id="UP001642409"/>
    </source>
</evidence>
<dbReference type="InterPro" id="IPR036249">
    <property type="entry name" value="Thioredoxin-like_sf"/>
</dbReference>
<dbReference type="PRINTS" id="PR01011">
    <property type="entry name" value="GLUTPROXDASE"/>
</dbReference>
<dbReference type="PROSITE" id="PS00460">
    <property type="entry name" value="GLUTATHIONE_PEROXID_1"/>
    <property type="match status" value="1"/>
</dbReference>
<dbReference type="PROSITE" id="PS51355">
    <property type="entry name" value="GLUTATHIONE_PEROXID_3"/>
    <property type="match status" value="1"/>
</dbReference>
<protein>
    <recommendedName>
        <fullName evidence="4">Glutathione peroxidase</fullName>
    </recommendedName>
</protein>
<dbReference type="EMBL" id="CAXDID020000032">
    <property type="protein sequence ID" value="CAL5995050.1"/>
    <property type="molecule type" value="Genomic_DNA"/>
</dbReference>
<dbReference type="InterPro" id="IPR029760">
    <property type="entry name" value="GPX_CS"/>
</dbReference>
<dbReference type="InterPro" id="IPR000889">
    <property type="entry name" value="Glutathione_peroxidase"/>
</dbReference>
<dbReference type="PANTHER" id="PTHR11592">
    <property type="entry name" value="GLUTATHIONE PEROXIDASE"/>
    <property type="match status" value="1"/>
</dbReference>
<name>A0ABP1HHY5_9EUKA</name>
<dbReference type="PANTHER" id="PTHR11592:SF78">
    <property type="entry name" value="GLUTATHIONE PEROXIDASE"/>
    <property type="match status" value="1"/>
</dbReference>
<dbReference type="PIRSF" id="PIRSF000303">
    <property type="entry name" value="Glutathion_perox"/>
    <property type="match status" value="1"/>
</dbReference>
<dbReference type="Gene3D" id="3.40.30.10">
    <property type="entry name" value="Glutaredoxin"/>
    <property type="match status" value="1"/>
</dbReference>
<dbReference type="Pfam" id="PF00255">
    <property type="entry name" value="GSHPx"/>
    <property type="match status" value="1"/>
</dbReference>
<keyword evidence="6" id="KW-1185">Reference proteome</keyword>
<dbReference type="InterPro" id="IPR029759">
    <property type="entry name" value="GPX_AS"/>
</dbReference>
<dbReference type="SUPFAM" id="SSF52833">
    <property type="entry name" value="Thioredoxin-like"/>
    <property type="match status" value="1"/>
</dbReference>
<keyword evidence="3 4" id="KW-0560">Oxidoreductase</keyword>
<gene>
    <name evidence="5" type="ORF">HINF_LOCUS13847</name>
</gene>
<proteinExistence type="inferred from homology"/>
<accession>A0ABP1HHY5</accession>
<sequence length="169" mass="19394">MVSVLTRQLTEMQMSIYDFKTETLSGEVFDMSQLRNQIILIVNVASNCGFATQYAGLERLYQLYKPNLAVLAFPCNQFGNMEPDPSQIRLCLQKYNISFPVMHKILVNGENADPIFKFLKNEQNGILQAQALKWNFCKFLVGKSGFLVKRFVSTDEPEEIERDIVQLLL</sequence>
<evidence type="ECO:0000313" key="5">
    <source>
        <dbReference type="EMBL" id="CAL5995050.1"/>
    </source>
</evidence>
<evidence type="ECO:0000256" key="3">
    <source>
        <dbReference type="ARBA" id="ARBA00023002"/>
    </source>
</evidence>
<dbReference type="PROSITE" id="PS00763">
    <property type="entry name" value="GLUTATHIONE_PEROXID_2"/>
    <property type="match status" value="1"/>
</dbReference>
<dbReference type="CDD" id="cd00340">
    <property type="entry name" value="GSH_Peroxidase"/>
    <property type="match status" value="1"/>
</dbReference>
<comment type="similarity">
    <text evidence="1 4">Belongs to the glutathione peroxidase family.</text>
</comment>
<dbReference type="Proteomes" id="UP001642409">
    <property type="component" value="Unassembled WGS sequence"/>
</dbReference>
<evidence type="ECO:0000256" key="4">
    <source>
        <dbReference type="RuleBase" id="RU000499"/>
    </source>
</evidence>
<organism evidence="5 6">
    <name type="scientific">Hexamita inflata</name>
    <dbReference type="NCBI Taxonomy" id="28002"/>
    <lineage>
        <taxon>Eukaryota</taxon>
        <taxon>Metamonada</taxon>
        <taxon>Diplomonadida</taxon>
        <taxon>Hexamitidae</taxon>
        <taxon>Hexamitinae</taxon>
        <taxon>Hexamita</taxon>
    </lineage>
</organism>
<evidence type="ECO:0000256" key="1">
    <source>
        <dbReference type="ARBA" id="ARBA00006926"/>
    </source>
</evidence>
<reference evidence="5 6" key="1">
    <citation type="submission" date="2024-07" db="EMBL/GenBank/DDBJ databases">
        <authorList>
            <person name="Akdeniz Z."/>
        </authorList>
    </citation>
    <scope>NUCLEOTIDE SEQUENCE [LARGE SCALE GENOMIC DNA]</scope>
</reference>
<evidence type="ECO:0000256" key="2">
    <source>
        <dbReference type="ARBA" id="ARBA00022559"/>
    </source>
</evidence>
<keyword evidence="2 4" id="KW-0575">Peroxidase</keyword>